<dbReference type="GeneTree" id="ENSGT00390000007989"/>
<accession>A0A8D2BAA3</accession>
<dbReference type="Proteomes" id="UP000694564">
    <property type="component" value="Unassembled WGS sequence"/>
</dbReference>
<dbReference type="AlphaFoldDB" id="A0A8D2BAA3"/>
<dbReference type="InterPro" id="IPR045130">
    <property type="entry name" value="OFUT2-like"/>
</dbReference>
<dbReference type="PANTHER" id="PTHR13398:SF0">
    <property type="entry name" value="GDP-FUCOSE PROTEIN O-FUCOSYLTRANSFERASE 2"/>
    <property type="match status" value="1"/>
</dbReference>
<dbReference type="UniPathway" id="UPA00378"/>
<dbReference type="PANTHER" id="PTHR13398">
    <property type="entry name" value="GDP-FUCOSE PROTEIN O-FUCOSYLTRANSFERASE 2"/>
    <property type="match status" value="1"/>
</dbReference>
<name>A0A8D2BAA3_SCIVU</name>
<proteinExistence type="predicted"/>
<reference evidence="4" key="2">
    <citation type="submission" date="2025-09" db="UniProtKB">
        <authorList>
            <consortium name="Ensembl"/>
        </authorList>
    </citation>
    <scope>IDENTIFICATION</scope>
</reference>
<keyword evidence="2" id="KW-0294">Fucose metabolism</keyword>
<evidence type="ECO:0000313" key="4">
    <source>
        <dbReference type="Ensembl" id="ENSSVLP00005013503.1"/>
    </source>
</evidence>
<sequence length="131" mass="15372">MLFAKHLRVVGDAFRSRYLNTMDTLDKIPFEKDWTKMKEEPGSSLGGPYVAVHLRRKDFIWGYQKIHSLMKTHRLHKVFVAADAIRTEYKELKKLLPRMVAFEPSWQELELHKDGGVTIIDQWICCCYVSS</sequence>
<reference evidence="4" key="1">
    <citation type="submission" date="2025-08" db="UniProtKB">
        <authorList>
            <consortium name="Ensembl"/>
        </authorList>
    </citation>
    <scope>IDENTIFICATION</scope>
</reference>
<dbReference type="Gene3D" id="3.40.50.11350">
    <property type="match status" value="1"/>
</dbReference>
<keyword evidence="1" id="KW-0808">Transferase</keyword>
<evidence type="ECO:0000256" key="1">
    <source>
        <dbReference type="ARBA" id="ARBA00022679"/>
    </source>
</evidence>
<dbReference type="GO" id="GO:0046922">
    <property type="term" value="F:peptide-O-fucosyltransferase activity"/>
    <property type="evidence" value="ECO:0007669"/>
    <property type="project" value="InterPro"/>
</dbReference>
<evidence type="ECO:0008006" key="6">
    <source>
        <dbReference type="Google" id="ProtNLM"/>
    </source>
</evidence>
<evidence type="ECO:0000256" key="2">
    <source>
        <dbReference type="ARBA" id="ARBA00023253"/>
    </source>
</evidence>
<protein>
    <recommendedName>
        <fullName evidence="6">Peptide-O-fucosyltransferase</fullName>
    </recommendedName>
</protein>
<evidence type="ECO:0000313" key="5">
    <source>
        <dbReference type="Proteomes" id="UP000694564"/>
    </source>
</evidence>
<dbReference type="Ensembl" id="ENSSVLT00005014945.1">
    <property type="protein sequence ID" value="ENSSVLP00005013503.1"/>
    <property type="gene ID" value="ENSSVLG00005010712.1"/>
</dbReference>
<keyword evidence="3" id="KW-0119">Carbohydrate metabolism</keyword>
<dbReference type="GO" id="GO:0006004">
    <property type="term" value="P:fucose metabolic process"/>
    <property type="evidence" value="ECO:0007669"/>
    <property type="project" value="UniProtKB-KW"/>
</dbReference>
<evidence type="ECO:0000256" key="3">
    <source>
        <dbReference type="ARBA" id="ARBA00023277"/>
    </source>
</evidence>
<organism evidence="4 5">
    <name type="scientific">Sciurus vulgaris</name>
    <name type="common">Eurasian red squirrel</name>
    <dbReference type="NCBI Taxonomy" id="55149"/>
    <lineage>
        <taxon>Eukaryota</taxon>
        <taxon>Metazoa</taxon>
        <taxon>Chordata</taxon>
        <taxon>Craniata</taxon>
        <taxon>Vertebrata</taxon>
        <taxon>Euteleostomi</taxon>
        <taxon>Mammalia</taxon>
        <taxon>Eutheria</taxon>
        <taxon>Euarchontoglires</taxon>
        <taxon>Glires</taxon>
        <taxon>Rodentia</taxon>
        <taxon>Sciuromorpha</taxon>
        <taxon>Sciuridae</taxon>
        <taxon>Sciurinae</taxon>
        <taxon>Sciurini</taxon>
        <taxon>Sciurus</taxon>
    </lineage>
</organism>
<dbReference type="OrthoDB" id="422368at2759"/>
<keyword evidence="5" id="KW-1185">Reference proteome</keyword>